<comment type="caution">
    <text evidence="4">The sequence shown here is derived from an EMBL/GenBank/DDBJ whole genome shotgun (WGS) entry which is preliminary data.</text>
</comment>
<evidence type="ECO:0000256" key="2">
    <source>
        <dbReference type="SAM" id="SignalP"/>
    </source>
</evidence>
<protein>
    <submittedName>
        <fullName evidence="4">Ig-like domain-containing protein</fullName>
    </submittedName>
</protein>
<organism evidence="4 5">
    <name type="scientific">Nocardioides taihuensis</name>
    <dbReference type="NCBI Taxonomy" id="1835606"/>
    <lineage>
        <taxon>Bacteria</taxon>
        <taxon>Bacillati</taxon>
        <taxon>Actinomycetota</taxon>
        <taxon>Actinomycetes</taxon>
        <taxon>Propionibacteriales</taxon>
        <taxon>Nocardioidaceae</taxon>
        <taxon>Nocardioides</taxon>
    </lineage>
</organism>
<dbReference type="Pfam" id="PF19077">
    <property type="entry name" value="Big_13"/>
    <property type="match status" value="1"/>
</dbReference>
<gene>
    <name evidence="4" type="ORF">ACFPGP_07360</name>
</gene>
<dbReference type="InterPro" id="IPR044016">
    <property type="entry name" value="Big_13"/>
</dbReference>
<reference evidence="5" key="1">
    <citation type="journal article" date="2019" name="Int. J. Syst. Evol. Microbiol.">
        <title>The Global Catalogue of Microorganisms (GCM) 10K type strain sequencing project: providing services to taxonomists for standard genome sequencing and annotation.</title>
        <authorList>
            <consortium name="The Broad Institute Genomics Platform"/>
            <consortium name="The Broad Institute Genome Sequencing Center for Infectious Disease"/>
            <person name="Wu L."/>
            <person name="Ma J."/>
        </authorList>
    </citation>
    <scope>NUCLEOTIDE SEQUENCE [LARGE SCALE GENOMIC DNA]</scope>
    <source>
        <strain evidence="5">DFY41</strain>
    </source>
</reference>
<sequence>MRRVPLLLAALLAPVVPAVVAAPAYAADNVICVGNAAGPCDQTAVSIDAANLVADGNGVADTIRIGTGTWTEPALYFNGSADPLTIEGSGPDTVVTLAPGPIEQYIRLDGAWLRNLTVRLEPTTSSNDKGVVAFNGATVENVRVDGTGTSNATAMQVSGSTVLGADIEMPLGGGSRGFFTEGGATVFDSAVVADSGLVHSGASTTDVVQRSTFAVGSTVGLSTDSGTVLVDNSVIDLGTGGGTGLRALNYNASTSPRSIVADHVTIVGGNASSRGVWAYAASPTVAQSSTVTLLSSIVRGSGTSLVTDAGNNGPPLGASNATIAVRYSDYQTTGGTIGTNGVGEVVDNGGNVIDVDPLFVDVAGGDFHLSPESPLIDAGDPEDLGTLADIDGTLRPVDGDSDGTAVTDVGADEYVDTTAPDTEIVGGPPGLTNEAAPTFSFTSEPGASFACKVDGDPWASCTSPHATQPLTDGPHTFAVRATDPAGNTDPTVATRDFRVDTTPPQTRLSDHPPRPTTKRKVRFAFTSEKGAIFACNLDRTGWKACTSPRTYRVPKGWHRFWVMAVDKAGNNDPTPATFRFRRR</sequence>
<dbReference type="Gene3D" id="3.30.420.430">
    <property type="match status" value="1"/>
</dbReference>
<feature type="signal peptide" evidence="2">
    <location>
        <begin position="1"/>
        <end position="26"/>
    </location>
</feature>
<feature type="region of interest" description="Disordered" evidence="1">
    <location>
        <begin position="467"/>
        <end position="496"/>
    </location>
</feature>
<feature type="chain" id="PRO_5045220494" evidence="2">
    <location>
        <begin position="27"/>
        <end position="583"/>
    </location>
</feature>
<feature type="domain" description="Bacterial Ig-like" evidence="3">
    <location>
        <begin position="430"/>
        <end position="501"/>
    </location>
</feature>
<keyword evidence="5" id="KW-1185">Reference proteome</keyword>
<accession>A0ABW0BGM7</accession>
<evidence type="ECO:0000313" key="4">
    <source>
        <dbReference type="EMBL" id="MFC5176484.1"/>
    </source>
</evidence>
<evidence type="ECO:0000259" key="3">
    <source>
        <dbReference type="Pfam" id="PF19077"/>
    </source>
</evidence>
<dbReference type="EMBL" id="JBHSKD010000007">
    <property type="protein sequence ID" value="MFC5176484.1"/>
    <property type="molecule type" value="Genomic_DNA"/>
</dbReference>
<dbReference type="InterPro" id="IPR011050">
    <property type="entry name" value="Pectin_lyase_fold/virulence"/>
</dbReference>
<dbReference type="Proteomes" id="UP001596087">
    <property type="component" value="Unassembled WGS sequence"/>
</dbReference>
<proteinExistence type="predicted"/>
<dbReference type="RefSeq" id="WP_378588844.1">
    <property type="nucleotide sequence ID" value="NZ_JBHSKD010000007.1"/>
</dbReference>
<keyword evidence="2" id="KW-0732">Signal</keyword>
<name>A0ABW0BGM7_9ACTN</name>
<evidence type="ECO:0000256" key="1">
    <source>
        <dbReference type="SAM" id="MobiDB-lite"/>
    </source>
</evidence>
<dbReference type="SUPFAM" id="SSF51126">
    <property type="entry name" value="Pectin lyase-like"/>
    <property type="match status" value="1"/>
</dbReference>
<evidence type="ECO:0000313" key="5">
    <source>
        <dbReference type="Proteomes" id="UP001596087"/>
    </source>
</evidence>